<dbReference type="eggNOG" id="ENOG50336BF">
    <property type="taxonomic scope" value="Bacteria"/>
</dbReference>
<accession>A0A081XN76</accession>
<keyword evidence="2" id="KW-0812">Transmembrane</keyword>
<evidence type="ECO:0000313" key="4">
    <source>
        <dbReference type="Proteomes" id="UP000028341"/>
    </source>
</evidence>
<feature type="transmembrane region" description="Helical" evidence="2">
    <location>
        <begin position="18"/>
        <end position="38"/>
    </location>
</feature>
<gene>
    <name evidence="3" type="ORF">BU52_22515</name>
</gene>
<feature type="transmembrane region" description="Helical" evidence="2">
    <location>
        <begin position="229"/>
        <end position="254"/>
    </location>
</feature>
<dbReference type="EMBL" id="JFCB01000021">
    <property type="protein sequence ID" value="KES04999.1"/>
    <property type="molecule type" value="Genomic_DNA"/>
</dbReference>
<dbReference type="AlphaFoldDB" id="A0A081XN76"/>
<keyword evidence="2" id="KW-0472">Membrane</keyword>
<keyword evidence="2" id="KW-1133">Transmembrane helix</keyword>
<protein>
    <submittedName>
        <fullName evidence="3">Uncharacterized protein</fullName>
    </submittedName>
</protein>
<evidence type="ECO:0000313" key="3">
    <source>
        <dbReference type="EMBL" id="KES04999.1"/>
    </source>
</evidence>
<dbReference type="STRING" id="55952.BU52_22515"/>
<keyword evidence="4" id="KW-1185">Reference proteome</keyword>
<evidence type="ECO:0000256" key="1">
    <source>
        <dbReference type="SAM" id="MobiDB-lite"/>
    </source>
</evidence>
<feature type="transmembrane region" description="Helical" evidence="2">
    <location>
        <begin position="58"/>
        <end position="77"/>
    </location>
</feature>
<organism evidence="3 4">
    <name type="scientific">Streptomyces toyocaensis</name>
    <dbReference type="NCBI Taxonomy" id="55952"/>
    <lineage>
        <taxon>Bacteria</taxon>
        <taxon>Bacillati</taxon>
        <taxon>Actinomycetota</taxon>
        <taxon>Actinomycetes</taxon>
        <taxon>Kitasatosporales</taxon>
        <taxon>Streptomycetaceae</taxon>
        <taxon>Streptomyces</taxon>
    </lineage>
</organism>
<dbReference type="OrthoDB" id="529448at2"/>
<reference evidence="3 4" key="1">
    <citation type="submission" date="2014-02" db="EMBL/GenBank/DDBJ databases">
        <title>The genome announcement of Streptomyces toyocaensis NRRL15009.</title>
        <authorList>
            <person name="Hong H.-J."/>
            <person name="Kwun M.J."/>
        </authorList>
    </citation>
    <scope>NUCLEOTIDE SEQUENCE [LARGE SCALE GENOMIC DNA]</scope>
    <source>
        <strain evidence="3 4">NRRL 15009</strain>
    </source>
</reference>
<feature type="compositionally biased region" description="Basic and acidic residues" evidence="1">
    <location>
        <begin position="304"/>
        <end position="324"/>
    </location>
</feature>
<feature type="region of interest" description="Disordered" evidence="1">
    <location>
        <begin position="304"/>
        <end position="331"/>
    </location>
</feature>
<dbReference type="Proteomes" id="UP000028341">
    <property type="component" value="Unassembled WGS sequence"/>
</dbReference>
<name>A0A081XN76_STRTO</name>
<dbReference type="RefSeq" id="WP_037937038.1">
    <property type="nucleotide sequence ID" value="NZ_JBFADL010000035.1"/>
</dbReference>
<evidence type="ECO:0000256" key="2">
    <source>
        <dbReference type="SAM" id="Phobius"/>
    </source>
</evidence>
<sequence>MSLTAVGRPPTAALGGRFFVIGHVPVCACLLFVLLLVWAGAPGTALNWSAAWRRAGTLGAGEALLLLFGTVVAALVLHPLQLPCVRLLEGYWPSWCGGLTRWGTRRQERNRQRLIRAAELPGDAPPSSAAIHVAGLADSALRARFPQQPHLVRPTRLGNVLAAAEDRCGAPYGWDGPMAWPRLHAVLGDVVKETVEDRRDALDAACRVSVASALCAVISSVLLARTGWWVLLVLAPLLVSGLAYHAAVHAALAYGQAVRVCFDLHRFDLYPALRLPLPGDPDQEHQVNTALSEFWRQGRAMKARYEHPEPAPERCACRPRREEPPSDAAGG</sequence>
<proteinExistence type="predicted"/>
<comment type="caution">
    <text evidence="3">The sequence shown here is derived from an EMBL/GenBank/DDBJ whole genome shotgun (WGS) entry which is preliminary data.</text>
</comment>